<feature type="domain" description="Acyl-CoA oxidase/dehydrogenase middle" evidence="7">
    <location>
        <begin position="122"/>
        <end position="216"/>
    </location>
</feature>
<dbReference type="InterPro" id="IPR046373">
    <property type="entry name" value="Acyl-CoA_Oxase/DH_mid-dom_sf"/>
</dbReference>
<protein>
    <submittedName>
        <fullName evidence="9">Acyl-CoA dehydrogenase</fullName>
    </submittedName>
</protein>
<dbReference type="InterPro" id="IPR036250">
    <property type="entry name" value="AcylCo_DH-like_C"/>
</dbReference>
<dbReference type="EMBL" id="AP018553">
    <property type="protein sequence ID" value="BBD73619.1"/>
    <property type="molecule type" value="Genomic_DNA"/>
</dbReference>
<evidence type="ECO:0000259" key="7">
    <source>
        <dbReference type="Pfam" id="PF02770"/>
    </source>
</evidence>
<evidence type="ECO:0000259" key="6">
    <source>
        <dbReference type="Pfam" id="PF00441"/>
    </source>
</evidence>
<dbReference type="Pfam" id="PF02771">
    <property type="entry name" value="Acyl-CoA_dh_N"/>
    <property type="match status" value="1"/>
</dbReference>
<comment type="cofactor">
    <cofactor evidence="1 5">
        <name>FAD</name>
        <dbReference type="ChEBI" id="CHEBI:57692"/>
    </cofactor>
</comment>
<dbReference type="GeneID" id="38667474"/>
<name>A0A348B617_9CREN</name>
<sequence length="386" mass="43455">MIEFQVDEDTEVLLTTVRGLMSRYGESYWNRTDERREFPEEFVREFMELGLGGLLIPEEYGGGGRGTREASLLLREINLLGGNSYFVHGQYYLTSMLRKCANERLKERWFPSIAKGTRVMTLALTEQESGSDSTRMRTFAERKGGKFVVKGRKVFSSRLGHTDLMVLAARTRRLEDVEKKTDGITLFLVNLREAKGLEYDEIRTMSNTDVYEVHVDGLEVGEEDVVGEVDKGFPCLVAALNAERVMIAGELLGNARWFVRKASEYARERFVFGKPIGANQGVQFPIADVYARTVAVEHLFRRALEVVDGVDQNLSGEYATMVKYLAAEVAWDAANVAMDVHGGYGYASSGVERKFRETRLYKVAPVSQNMALAFLATHALDLPKSY</sequence>
<dbReference type="SUPFAM" id="SSF47203">
    <property type="entry name" value="Acyl-CoA dehydrogenase C-terminal domain-like"/>
    <property type="match status" value="1"/>
</dbReference>
<dbReference type="GO" id="GO:0003995">
    <property type="term" value="F:acyl-CoA dehydrogenase activity"/>
    <property type="evidence" value="ECO:0007669"/>
    <property type="project" value="TreeGrafter"/>
</dbReference>
<dbReference type="AlphaFoldDB" id="A0A348B617"/>
<dbReference type="KEGG" id="sacd:HS1genome_2008"/>
<evidence type="ECO:0000256" key="4">
    <source>
        <dbReference type="ARBA" id="ARBA00022827"/>
    </source>
</evidence>
<dbReference type="PANTHER" id="PTHR43884">
    <property type="entry name" value="ACYL-COA DEHYDROGENASE"/>
    <property type="match status" value="1"/>
</dbReference>
<dbReference type="RefSeq" id="WP_229768286.1">
    <property type="nucleotide sequence ID" value="NZ_AP018553.1"/>
</dbReference>
<dbReference type="Gene3D" id="2.40.110.10">
    <property type="entry name" value="Butyryl-CoA Dehydrogenase, subunit A, domain 2"/>
    <property type="match status" value="1"/>
</dbReference>
<organism evidence="9 10">
    <name type="scientific">Sulfodiicoccus acidiphilus</name>
    <dbReference type="NCBI Taxonomy" id="1670455"/>
    <lineage>
        <taxon>Archaea</taxon>
        <taxon>Thermoproteota</taxon>
        <taxon>Thermoprotei</taxon>
        <taxon>Sulfolobales</taxon>
        <taxon>Sulfolobaceae</taxon>
        <taxon>Sulfodiicoccus</taxon>
    </lineage>
</organism>
<evidence type="ECO:0000256" key="2">
    <source>
        <dbReference type="ARBA" id="ARBA00009347"/>
    </source>
</evidence>
<dbReference type="GO" id="GO:0050660">
    <property type="term" value="F:flavin adenine dinucleotide binding"/>
    <property type="evidence" value="ECO:0007669"/>
    <property type="project" value="InterPro"/>
</dbReference>
<dbReference type="Pfam" id="PF02770">
    <property type="entry name" value="Acyl-CoA_dh_M"/>
    <property type="match status" value="1"/>
</dbReference>
<evidence type="ECO:0000256" key="3">
    <source>
        <dbReference type="ARBA" id="ARBA00022630"/>
    </source>
</evidence>
<evidence type="ECO:0000313" key="9">
    <source>
        <dbReference type="EMBL" id="BBD73619.1"/>
    </source>
</evidence>
<feature type="domain" description="Acyl-CoA dehydrogenase/oxidase C-terminal" evidence="6">
    <location>
        <begin position="230"/>
        <end position="364"/>
    </location>
</feature>
<dbReference type="CDD" id="cd00567">
    <property type="entry name" value="ACAD"/>
    <property type="match status" value="1"/>
</dbReference>
<dbReference type="Pfam" id="PF00441">
    <property type="entry name" value="Acyl-CoA_dh_1"/>
    <property type="match status" value="1"/>
</dbReference>
<dbReference type="PANTHER" id="PTHR43884:SF12">
    <property type="entry name" value="ISOVALERYL-COA DEHYDROGENASE, MITOCHONDRIAL-RELATED"/>
    <property type="match status" value="1"/>
</dbReference>
<dbReference type="InterPro" id="IPR009075">
    <property type="entry name" value="AcylCo_DH/oxidase_C"/>
</dbReference>
<dbReference type="InterPro" id="IPR037069">
    <property type="entry name" value="AcylCoA_DH/ox_N_sf"/>
</dbReference>
<evidence type="ECO:0000259" key="8">
    <source>
        <dbReference type="Pfam" id="PF02771"/>
    </source>
</evidence>
<dbReference type="InterPro" id="IPR006091">
    <property type="entry name" value="Acyl-CoA_Oxase/DH_mid-dom"/>
</dbReference>
<evidence type="ECO:0000256" key="5">
    <source>
        <dbReference type="RuleBase" id="RU362125"/>
    </source>
</evidence>
<dbReference type="SUPFAM" id="SSF56645">
    <property type="entry name" value="Acyl-CoA dehydrogenase NM domain-like"/>
    <property type="match status" value="1"/>
</dbReference>
<gene>
    <name evidence="9" type="ORF">HS1genome_2008</name>
</gene>
<keyword evidence="4 5" id="KW-0274">FAD</keyword>
<reference evidence="10" key="1">
    <citation type="submission" date="2018-04" db="EMBL/GenBank/DDBJ databases">
        <title>Complete genome sequence of Sulfodiicoccus acidiphilus strain HS-1.</title>
        <authorList>
            <person name="Sakai H.D."/>
            <person name="Kurosawa N."/>
        </authorList>
    </citation>
    <scope>NUCLEOTIDE SEQUENCE [LARGE SCALE GENOMIC DNA]</scope>
    <source>
        <strain evidence="10">HS-1</strain>
    </source>
</reference>
<keyword evidence="3 5" id="KW-0285">Flavoprotein</keyword>
<dbReference type="Gene3D" id="1.10.540.10">
    <property type="entry name" value="Acyl-CoA dehydrogenase/oxidase, N-terminal domain"/>
    <property type="match status" value="1"/>
</dbReference>
<dbReference type="Gene3D" id="1.20.140.10">
    <property type="entry name" value="Butyryl-CoA Dehydrogenase, subunit A, domain 3"/>
    <property type="match status" value="1"/>
</dbReference>
<keyword evidence="10" id="KW-1185">Reference proteome</keyword>
<comment type="similarity">
    <text evidence="2 5">Belongs to the acyl-CoA dehydrogenase family.</text>
</comment>
<feature type="domain" description="Acyl-CoA dehydrogenase/oxidase N-terminal" evidence="8">
    <location>
        <begin position="8"/>
        <end position="116"/>
    </location>
</feature>
<keyword evidence="5" id="KW-0560">Oxidoreductase</keyword>
<dbReference type="Proteomes" id="UP000276741">
    <property type="component" value="Chromosome"/>
</dbReference>
<dbReference type="InterPro" id="IPR009100">
    <property type="entry name" value="AcylCoA_DH/oxidase_NM_dom_sf"/>
</dbReference>
<evidence type="ECO:0000256" key="1">
    <source>
        <dbReference type="ARBA" id="ARBA00001974"/>
    </source>
</evidence>
<evidence type="ECO:0000313" key="10">
    <source>
        <dbReference type="Proteomes" id="UP000276741"/>
    </source>
</evidence>
<accession>A0A348B617</accession>
<proteinExistence type="inferred from homology"/>
<dbReference type="InterPro" id="IPR013786">
    <property type="entry name" value="AcylCoA_DH/ox_N"/>
</dbReference>